<gene>
    <name evidence="2" type="ORF">MTR67_008175</name>
</gene>
<dbReference type="InterPro" id="IPR038765">
    <property type="entry name" value="Papain-like_cys_pep_sf"/>
</dbReference>
<dbReference type="SUPFAM" id="SSF54001">
    <property type="entry name" value="Cysteine proteinases"/>
    <property type="match status" value="1"/>
</dbReference>
<dbReference type="EMBL" id="CP133613">
    <property type="protein sequence ID" value="WMV14790.1"/>
    <property type="molecule type" value="Genomic_DNA"/>
</dbReference>
<dbReference type="GO" id="GO:0016579">
    <property type="term" value="P:protein deubiquitination"/>
    <property type="evidence" value="ECO:0007669"/>
    <property type="project" value="InterPro"/>
</dbReference>
<dbReference type="InterPro" id="IPR001394">
    <property type="entry name" value="Peptidase_C19_UCH"/>
</dbReference>
<dbReference type="PANTHER" id="PTHR21646">
    <property type="entry name" value="UBIQUITIN CARBOXYL-TERMINAL HYDROLASE"/>
    <property type="match status" value="1"/>
</dbReference>
<sequence>MILRIHDKEGKANLAIKDNGDCQCIAHRAFYGPLRSDVTCASCGFTSTTHDPCMDISLDLSACNSSQKDFGSKSKFEIFAVVTHSGMLESGHYVMYLHLRNQWYICDDAWITEVGEEIIRASQ</sequence>
<name>A0AAF0Q4P8_SOLVR</name>
<feature type="domain" description="USP" evidence="1">
    <location>
        <begin position="1"/>
        <end position="123"/>
    </location>
</feature>
<dbReference type="Pfam" id="PF00443">
    <property type="entry name" value="UCH"/>
    <property type="match status" value="1"/>
</dbReference>
<evidence type="ECO:0000313" key="3">
    <source>
        <dbReference type="Proteomes" id="UP001234989"/>
    </source>
</evidence>
<reference evidence="2" key="1">
    <citation type="submission" date="2023-08" db="EMBL/GenBank/DDBJ databases">
        <title>A de novo genome assembly of Solanum verrucosum Schlechtendal, a Mexican diploid species geographically isolated from the other diploid A-genome species in potato relatives.</title>
        <authorList>
            <person name="Hosaka K."/>
        </authorList>
    </citation>
    <scope>NUCLEOTIDE SEQUENCE</scope>
    <source>
        <tissue evidence="2">Young leaves</tissue>
    </source>
</reference>
<dbReference type="Proteomes" id="UP001234989">
    <property type="component" value="Chromosome 2"/>
</dbReference>
<evidence type="ECO:0000313" key="2">
    <source>
        <dbReference type="EMBL" id="WMV14790.1"/>
    </source>
</evidence>
<dbReference type="InterPro" id="IPR028889">
    <property type="entry name" value="USP"/>
</dbReference>
<dbReference type="PANTHER" id="PTHR21646:SF49">
    <property type="entry name" value="UBIQUITIN C-TERMINAL HYDROLASE 22"/>
    <property type="match status" value="1"/>
</dbReference>
<proteinExistence type="predicted"/>
<dbReference type="GO" id="GO:0004843">
    <property type="term" value="F:cysteine-type deubiquitinase activity"/>
    <property type="evidence" value="ECO:0007669"/>
    <property type="project" value="InterPro"/>
</dbReference>
<dbReference type="PROSITE" id="PS50235">
    <property type="entry name" value="USP_3"/>
    <property type="match status" value="1"/>
</dbReference>
<dbReference type="Gene3D" id="3.90.70.10">
    <property type="entry name" value="Cysteine proteinases"/>
    <property type="match status" value="2"/>
</dbReference>
<organism evidence="2 3">
    <name type="scientific">Solanum verrucosum</name>
    <dbReference type="NCBI Taxonomy" id="315347"/>
    <lineage>
        <taxon>Eukaryota</taxon>
        <taxon>Viridiplantae</taxon>
        <taxon>Streptophyta</taxon>
        <taxon>Embryophyta</taxon>
        <taxon>Tracheophyta</taxon>
        <taxon>Spermatophyta</taxon>
        <taxon>Magnoliopsida</taxon>
        <taxon>eudicotyledons</taxon>
        <taxon>Gunneridae</taxon>
        <taxon>Pentapetalae</taxon>
        <taxon>asterids</taxon>
        <taxon>lamiids</taxon>
        <taxon>Solanales</taxon>
        <taxon>Solanaceae</taxon>
        <taxon>Solanoideae</taxon>
        <taxon>Solaneae</taxon>
        <taxon>Solanum</taxon>
    </lineage>
</organism>
<dbReference type="InterPro" id="IPR050185">
    <property type="entry name" value="Ub_carboxyl-term_hydrolase"/>
</dbReference>
<evidence type="ECO:0000259" key="1">
    <source>
        <dbReference type="PROSITE" id="PS50235"/>
    </source>
</evidence>
<protein>
    <recommendedName>
        <fullName evidence="1">USP domain-containing protein</fullName>
    </recommendedName>
</protein>
<accession>A0AAF0Q4P8</accession>
<dbReference type="AlphaFoldDB" id="A0AAF0Q4P8"/>
<keyword evidence="3" id="KW-1185">Reference proteome</keyword>